<organism evidence="1 2">
    <name type="scientific">Nephila pilipes</name>
    <name type="common">Giant wood spider</name>
    <name type="synonym">Nephila maculata</name>
    <dbReference type="NCBI Taxonomy" id="299642"/>
    <lineage>
        <taxon>Eukaryota</taxon>
        <taxon>Metazoa</taxon>
        <taxon>Ecdysozoa</taxon>
        <taxon>Arthropoda</taxon>
        <taxon>Chelicerata</taxon>
        <taxon>Arachnida</taxon>
        <taxon>Araneae</taxon>
        <taxon>Araneomorphae</taxon>
        <taxon>Entelegynae</taxon>
        <taxon>Araneoidea</taxon>
        <taxon>Nephilidae</taxon>
        <taxon>Nephila</taxon>
    </lineage>
</organism>
<accession>A0A8X6Q0M8</accession>
<dbReference type="EMBL" id="BMAW01075055">
    <property type="protein sequence ID" value="GFT94757.1"/>
    <property type="molecule type" value="Genomic_DNA"/>
</dbReference>
<gene>
    <name evidence="1" type="ORF">NPIL_516561</name>
</gene>
<name>A0A8X6Q0M8_NEPPI</name>
<proteinExistence type="predicted"/>
<protein>
    <submittedName>
        <fullName evidence="1">Uncharacterized protein</fullName>
    </submittedName>
</protein>
<comment type="caution">
    <text evidence="1">The sequence shown here is derived from an EMBL/GenBank/DDBJ whole genome shotgun (WGS) entry which is preliminary data.</text>
</comment>
<evidence type="ECO:0000313" key="2">
    <source>
        <dbReference type="Proteomes" id="UP000887013"/>
    </source>
</evidence>
<keyword evidence="2" id="KW-1185">Reference proteome</keyword>
<reference evidence="1" key="1">
    <citation type="submission" date="2020-08" db="EMBL/GenBank/DDBJ databases">
        <title>Multicomponent nature underlies the extraordinary mechanical properties of spider dragline silk.</title>
        <authorList>
            <person name="Kono N."/>
            <person name="Nakamura H."/>
            <person name="Mori M."/>
            <person name="Yoshida Y."/>
            <person name="Ohtoshi R."/>
            <person name="Malay A.D."/>
            <person name="Moran D.A.P."/>
            <person name="Tomita M."/>
            <person name="Numata K."/>
            <person name="Arakawa K."/>
        </authorList>
    </citation>
    <scope>NUCLEOTIDE SEQUENCE</scope>
</reference>
<dbReference type="AlphaFoldDB" id="A0A8X6Q0M8"/>
<dbReference type="Proteomes" id="UP000887013">
    <property type="component" value="Unassembled WGS sequence"/>
</dbReference>
<evidence type="ECO:0000313" key="1">
    <source>
        <dbReference type="EMBL" id="GFT94757.1"/>
    </source>
</evidence>
<sequence length="95" mass="10607">MPGGCFNIEFKENAEFSEKLINNRTAYLHILPRVQLRVYALLVLSFHPYSLCLPRECRGAAACRRALSAARMALVPVCCWPAIKNAACSFAAYKV</sequence>